<dbReference type="GO" id="GO:0005576">
    <property type="term" value="C:extracellular region"/>
    <property type="evidence" value="ECO:0007669"/>
    <property type="project" value="InterPro"/>
</dbReference>
<dbReference type="AlphaFoldDB" id="A0A8C0KM88"/>
<gene>
    <name evidence="3" type="primary">WFDC8</name>
</gene>
<evidence type="ECO:0000256" key="1">
    <source>
        <dbReference type="SAM" id="SignalP"/>
    </source>
</evidence>
<dbReference type="GO" id="GO:0030414">
    <property type="term" value="F:peptidase inhibitor activity"/>
    <property type="evidence" value="ECO:0007669"/>
    <property type="project" value="InterPro"/>
</dbReference>
<protein>
    <submittedName>
        <fullName evidence="3">WAP four-disulfide core domain 8</fullName>
    </submittedName>
</protein>
<evidence type="ECO:0000313" key="4">
    <source>
        <dbReference type="Proteomes" id="UP000694391"/>
    </source>
</evidence>
<dbReference type="Ensembl" id="ENSCAFT00020020202.1">
    <property type="protein sequence ID" value="ENSCAFP00020017408.1"/>
    <property type="gene ID" value="ENSCAFG00020013934.1"/>
</dbReference>
<evidence type="ECO:0000313" key="3">
    <source>
        <dbReference type="Ensembl" id="ENSCAFP00020017408.1"/>
    </source>
</evidence>
<dbReference type="GeneTree" id="ENSGT00940000162037"/>
<dbReference type="SUPFAM" id="SSF57256">
    <property type="entry name" value="Elafin-like"/>
    <property type="match status" value="1"/>
</dbReference>
<reference evidence="3" key="2">
    <citation type="submission" date="2025-09" db="UniProtKB">
        <authorList>
            <consortium name="Ensembl"/>
        </authorList>
    </citation>
    <scope>IDENTIFICATION</scope>
</reference>
<keyword evidence="4" id="KW-1185">Reference proteome</keyword>
<reference evidence="3" key="1">
    <citation type="submission" date="2025-08" db="UniProtKB">
        <authorList>
            <consortium name="Ensembl"/>
        </authorList>
    </citation>
    <scope>IDENTIFICATION</scope>
</reference>
<dbReference type="InterPro" id="IPR008197">
    <property type="entry name" value="WAP_dom"/>
</dbReference>
<feature type="signal peptide" evidence="1">
    <location>
        <begin position="1"/>
        <end position="23"/>
    </location>
</feature>
<dbReference type="PROSITE" id="PS51390">
    <property type="entry name" value="WAP"/>
    <property type="match status" value="1"/>
</dbReference>
<feature type="chain" id="PRO_5034040497" evidence="1">
    <location>
        <begin position="24"/>
        <end position="94"/>
    </location>
</feature>
<name>A0A8C0KM88_CANLU</name>
<dbReference type="Proteomes" id="UP000694391">
    <property type="component" value="Unplaced"/>
</dbReference>
<feature type="domain" description="WAP" evidence="2">
    <location>
        <begin position="28"/>
        <end position="69"/>
    </location>
</feature>
<sequence length="94" mass="10566">FLLLGGIPYLICFTLIYVCICECGHCFVAGKPGVCPKDRVICETKDRQCLDDNKKCCVFSCGKKCLDLNQDIILNLSHLEELQPFYPHPGNVQI</sequence>
<accession>A0A8C0KM88</accession>
<keyword evidence="1" id="KW-0732">Signal</keyword>
<dbReference type="Pfam" id="PF00095">
    <property type="entry name" value="WAP"/>
    <property type="match status" value="1"/>
</dbReference>
<proteinExistence type="predicted"/>
<evidence type="ECO:0000259" key="2">
    <source>
        <dbReference type="PROSITE" id="PS51390"/>
    </source>
</evidence>
<dbReference type="InterPro" id="IPR036645">
    <property type="entry name" value="Elafin-like_sf"/>
</dbReference>
<organism evidence="3 4">
    <name type="scientific">Canis lupus dingo</name>
    <name type="common">dingo</name>
    <dbReference type="NCBI Taxonomy" id="286419"/>
    <lineage>
        <taxon>Eukaryota</taxon>
        <taxon>Metazoa</taxon>
        <taxon>Chordata</taxon>
        <taxon>Craniata</taxon>
        <taxon>Vertebrata</taxon>
        <taxon>Euteleostomi</taxon>
        <taxon>Mammalia</taxon>
        <taxon>Eutheria</taxon>
        <taxon>Laurasiatheria</taxon>
        <taxon>Carnivora</taxon>
        <taxon>Caniformia</taxon>
        <taxon>Canidae</taxon>
        <taxon>Canis</taxon>
    </lineage>
</organism>